<protein>
    <submittedName>
        <fullName evidence="1">Uncharacterized protein</fullName>
    </submittedName>
</protein>
<dbReference type="RefSeq" id="XP_056752924.1">
    <property type="nucleotide sequence ID" value="XM_056897139.1"/>
</dbReference>
<reference evidence="1" key="1">
    <citation type="journal article" date="2023" name="IMA Fungus">
        <title>Comparative genomic study of the Penicillium genus elucidates a diverse pangenome and 15 lateral gene transfer events.</title>
        <authorList>
            <person name="Petersen C."/>
            <person name="Sorensen T."/>
            <person name="Nielsen M.R."/>
            <person name="Sondergaard T.E."/>
            <person name="Sorensen J.L."/>
            <person name="Fitzpatrick D.A."/>
            <person name="Frisvad J.C."/>
            <person name="Nielsen K.L."/>
        </authorList>
    </citation>
    <scope>NUCLEOTIDE SEQUENCE</scope>
    <source>
        <strain evidence="1">IBT 12815</strain>
    </source>
</reference>
<gene>
    <name evidence="1" type="ORF">N7537_006082</name>
</gene>
<dbReference type="GeneID" id="81587381"/>
<reference evidence="1" key="2">
    <citation type="submission" date="2023-01" db="EMBL/GenBank/DDBJ databases">
        <authorList>
            <person name="Petersen C."/>
        </authorList>
    </citation>
    <scope>NUCLEOTIDE SEQUENCE</scope>
    <source>
        <strain evidence="1">IBT 12815</strain>
    </source>
</reference>
<dbReference type="EMBL" id="JAQJAE010000003">
    <property type="protein sequence ID" value="KAJ5603126.1"/>
    <property type="molecule type" value="Genomic_DNA"/>
</dbReference>
<evidence type="ECO:0000313" key="2">
    <source>
        <dbReference type="Proteomes" id="UP001213799"/>
    </source>
</evidence>
<name>A0AAD6E716_9EURO</name>
<dbReference type="AlphaFoldDB" id="A0AAD6E716"/>
<dbReference type="Proteomes" id="UP001213799">
    <property type="component" value="Unassembled WGS sequence"/>
</dbReference>
<comment type="caution">
    <text evidence="1">The sequence shown here is derived from an EMBL/GenBank/DDBJ whole genome shotgun (WGS) entry which is preliminary data.</text>
</comment>
<sequence>MQAASFKANKVLASILEKIRSRPSAVNLEAFRPFNCRWAAPHTDRQNELMELDVEWEIGGSQKLDQLAQGRTPLVDNCIGSIDGVYPQLIHG</sequence>
<proteinExistence type="predicted"/>
<organism evidence="1 2">
    <name type="scientific">Penicillium hordei</name>
    <dbReference type="NCBI Taxonomy" id="40994"/>
    <lineage>
        <taxon>Eukaryota</taxon>
        <taxon>Fungi</taxon>
        <taxon>Dikarya</taxon>
        <taxon>Ascomycota</taxon>
        <taxon>Pezizomycotina</taxon>
        <taxon>Eurotiomycetes</taxon>
        <taxon>Eurotiomycetidae</taxon>
        <taxon>Eurotiales</taxon>
        <taxon>Aspergillaceae</taxon>
        <taxon>Penicillium</taxon>
    </lineage>
</organism>
<keyword evidence="2" id="KW-1185">Reference proteome</keyword>
<evidence type="ECO:0000313" key="1">
    <source>
        <dbReference type="EMBL" id="KAJ5603126.1"/>
    </source>
</evidence>
<accession>A0AAD6E716</accession>